<dbReference type="EMBL" id="CP017101">
    <property type="protein sequence ID" value="APO67407.1"/>
    <property type="molecule type" value="Genomic_DNA"/>
</dbReference>
<sequence length="155" mass="16437">MAASTICRQFMRVGCGLPIKYSLAVMAPPFDPLAGCHNFAGAQATANLNMQCNMEQFNYRRLQGTAERLIAKVGQSGTVTRVTPRDPVLAAIRSKRSYTAKLVPMEYTAPEIDGTVIQAGDVQLSISSVGIAISPSRPMASSIASSTAIPTITMA</sequence>
<dbReference type="AlphaFoldDB" id="A0A1L5NHN9"/>
<evidence type="ECO:0000313" key="2">
    <source>
        <dbReference type="Proteomes" id="UP000184749"/>
    </source>
</evidence>
<organism evidence="1 2">
    <name type="scientific">Rhizobium gallicum</name>
    <dbReference type="NCBI Taxonomy" id="56730"/>
    <lineage>
        <taxon>Bacteria</taxon>
        <taxon>Pseudomonadati</taxon>
        <taxon>Pseudomonadota</taxon>
        <taxon>Alphaproteobacteria</taxon>
        <taxon>Hyphomicrobiales</taxon>
        <taxon>Rhizobiaceae</taxon>
        <taxon>Rhizobium/Agrobacterium group</taxon>
        <taxon>Rhizobium</taxon>
    </lineage>
</organism>
<accession>A0A1L5NHN9</accession>
<dbReference type="Proteomes" id="UP000184749">
    <property type="component" value="Chromosome"/>
</dbReference>
<reference evidence="1 2" key="1">
    <citation type="submission" date="2016-09" db="EMBL/GenBank/DDBJ databases">
        <title>The complete genome sequences of Rhizobium gallicum, symbiovars gallicum and phaseoli, symbionts associated to common bean (Phaseolus vulgaris).</title>
        <authorList>
            <person name="Bustos P."/>
            <person name="Santamaria R.I."/>
            <person name="Perez-Carrascal O.M."/>
            <person name="Juarez S."/>
            <person name="Lozano L."/>
            <person name="Martinez-Flores I."/>
            <person name="Martinez-Romero E."/>
            <person name="Cevallos M."/>
            <person name="Romero D."/>
            <person name="Davila G."/>
            <person name="Gonzalez V."/>
        </authorList>
    </citation>
    <scope>NUCLEOTIDE SEQUENCE [LARGE SCALE GENOMIC DNA]</scope>
    <source>
        <strain evidence="1 2">IE4872</strain>
    </source>
</reference>
<protein>
    <submittedName>
        <fullName evidence="1">Uncharacterized protein</fullName>
    </submittedName>
</protein>
<proteinExistence type="predicted"/>
<evidence type="ECO:0000313" key="1">
    <source>
        <dbReference type="EMBL" id="APO67407.1"/>
    </source>
</evidence>
<name>A0A1L5NHN9_9HYPH</name>
<gene>
    <name evidence="1" type="ORF">IE4872_CH01778</name>
</gene>